<proteinExistence type="predicted"/>
<accession>A0A081N8C1</accession>
<evidence type="ECO:0000313" key="2">
    <source>
        <dbReference type="EMBL" id="KEQ14694.1"/>
    </source>
</evidence>
<reference evidence="2 3" key="1">
    <citation type="submission" date="2014-06" db="EMBL/GenBank/DDBJ databases">
        <title>Whole Genome Sequences of Three Symbiotic Endozoicomonas Bacteria.</title>
        <authorList>
            <person name="Neave M.J."/>
            <person name="Apprill A."/>
            <person name="Voolstra C.R."/>
        </authorList>
    </citation>
    <scope>NUCLEOTIDE SEQUENCE [LARGE SCALE GENOMIC DNA]</scope>
    <source>
        <strain evidence="2 3">LMG 24815</strain>
    </source>
</reference>
<keyword evidence="3" id="KW-1185">Reference proteome</keyword>
<organism evidence="2 3">
    <name type="scientific">Endozoicomonas montiporae</name>
    <dbReference type="NCBI Taxonomy" id="1027273"/>
    <lineage>
        <taxon>Bacteria</taxon>
        <taxon>Pseudomonadati</taxon>
        <taxon>Pseudomonadota</taxon>
        <taxon>Gammaproteobacteria</taxon>
        <taxon>Oceanospirillales</taxon>
        <taxon>Endozoicomonadaceae</taxon>
        <taxon>Endozoicomonas</taxon>
    </lineage>
</organism>
<feature type="signal peptide" evidence="1">
    <location>
        <begin position="1"/>
        <end position="23"/>
    </location>
</feature>
<name>A0A081N8C1_9GAMM</name>
<feature type="chain" id="PRO_5001760611" evidence="1">
    <location>
        <begin position="24"/>
        <end position="223"/>
    </location>
</feature>
<dbReference type="EMBL" id="JOKG01000002">
    <property type="protein sequence ID" value="KEQ14694.1"/>
    <property type="molecule type" value="Genomic_DNA"/>
</dbReference>
<protein>
    <submittedName>
        <fullName evidence="2">Uncharacterized protein</fullName>
    </submittedName>
</protein>
<dbReference type="RefSeq" id="WP_034874712.1">
    <property type="nucleotide sequence ID" value="NZ_JOKG01000002.1"/>
</dbReference>
<comment type="caution">
    <text evidence="2">The sequence shown here is derived from an EMBL/GenBank/DDBJ whole genome shotgun (WGS) entry which is preliminary data.</text>
</comment>
<gene>
    <name evidence="2" type="ORF">GZ77_10295</name>
</gene>
<keyword evidence="1" id="KW-0732">Signal</keyword>
<sequence>MLVHIHKTIFLYLTVFWTSLALAQQSGHTANPLTLKLEGRGLYQEAMITLYDGTSVTLEAPVTGWLDDMPQKHLDALRGINLKDLPALAHLLDQGIKHSAVPLEISLVYPAKGKRQTRIVLPVKQISSQYGNMTYTLQHPVDMPEDIENAALLFKTWPAPAEEDQLVELGGRRPTKAVCCDCSGGCAALWILFGWCKQCLSAMGGEYCCSEYRMPAATGGKCP</sequence>
<evidence type="ECO:0000256" key="1">
    <source>
        <dbReference type="SAM" id="SignalP"/>
    </source>
</evidence>
<dbReference type="AlphaFoldDB" id="A0A081N8C1"/>
<evidence type="ECO:0000313" key="3">
    <source>
        <dbReference type="Proteomes" id="UP000028006"/>
    </source>
</evidence>
<dbReference type="Proteomes" id="UP000028006">
    <property type="component" value="Unassembled WGS sequence"/>
</dbReference>